<protein>
    <submittedName>
        <fullName evidence="1">Uncharacterized protein</fullName>
    </submittedName>
</protein>
<comment type="caution">
    <text evidence="1">The sequence shown here is derived from an EMBL/GenBank/DDBJ whole genome shotgun (WGS) entry which is preliminary data.</text>
</comment>
<accession>A0A8H7PL43</accession>
<dbReference type="EMBL" id="JAEPRA010000014">
    <property type="protein sequence ID" value="KAG2175901.1"/>
    <property type="molecule type" value="Genomic_DNA"/>
</dbReference>
<gene>
    <name evidence="1" type="ORF">INT44_000379</name>
</gene>
<name>A0A8H7PL43_9FUNG</name>
<dbReference type="Proteomes" id="UP000612746">
    <property type="component" value="Unassembled WGS sequence"/>
</dbReference>
<keyword evidence="2" id="KW-1185">Reference proteome</keyword>
<reference evidence="1" key="1">
    <citation type="submission" date="2020-12" db="EMBL/GenBank/DDBJ databases">
        <title>Metabolic potential, ecology and presence of endohyphal bacteria is reflected in genomic diversity of Mucoromycotina.</title>
        <authorList>
            <person name="Muszewska A."/>
            <person name="Okrasinska A."/>
            <person name="Steczkiewicz K."/>
            <person name="Drgas O."/>
            <person name="Orlowska M."/>
            <person name="Perlinska-Lenart U."/>
            <person name="Aleksandrzak-Piekarczyk T."/>
            <person name="Szatraj K."/>
            <person name="Zielenkiewicz U."/>
            <person name="Pilsyk S."/>
            <person name="Malc E."/>
            <person name="Mieczkowski P."/>
            <person name="Kruszewska J.S."/>
            <person name="Biernat P."/>
            <person name="Pawlowska J."/>
        </authorList>
    </citation>
    <scope>NUCLEOTIDE SEQUENCE</scope>
    <source>
        <strain evidence="1">WA0000051536</strain>
    </source>
</reference>
<sequence>MDAVISYRNNTLFGTANITSDIPDLGAIDKDYIFVMESHRDAGPDGARSHLMSHIRSNDMVYTDTSACTRSIEWTAVATPDAVVFSWQEDM</sequence>
<organism evidence="1 2">
    <name type="scientific">Umbelopsis vinacea</name>
    <dbReference type="NCBI Taxonomy" id="44442"/>
    <lineage>
        <taxon>Eukaryota</taxon>
        <taxon>Fungi</taxon>
        <taxon>Fungi incertae sedis</taxon>
        <taxon>Mucoromycota</taxon>
        <taxon>Mucoromycotina</taxon>
        <taxon>Umbelopsidomycetes</taxon>
        <taxon>Umbelopsidales</taxon>
        <taxon>Umbelopsidaceae</taxon>
        <taxon>Umbelopsis</taxon>
    </lineage>
</organism>
<evidence type="ECO:0000313" key="1">
    <source>
        <dbReference type="EMBL" id="KAG2175901.1"/>
    </source>
</evidence>
<proteinExistence type="predicted"/>
<dbReference type="AlphaFoldDB" id="A0A8H7PL43"/>
<evidence type="ECO:0000313" key="2">
    <source>
        <dbReference type="Proteomes" id="UP000612746"/>
    </source>
</evidence>